<keyword evidence="1" id="KW-0479">Metal-binding</keyword>
<dbReference type="KEGG" id="abs:AZOBR_70196"/>
<dbReference type="NCBIfam" id="TIGR01488">
    <property type="entry name" value="HAD-SF-IB"/>
    <property type="match status" value="1"/>
</dbReference>
<keyword evidence="5" id="KW-1185">Reference proteome</keyword>
<evidence type="ECO:0000256" key="3">
    <source>
        <dbReference type="ARBA" id="ARBA00022842"/>
    </source>
</evidence>
<evidence type="ECO:0000256" key="2">
    <source>
        <dbReference type="ARBA" id="ARBA00022801"/>
    </source>
</evidence>
<protein>
    <submittedName>
        <fullName evidence="4">HAD-superfamily subfamily IB, PSPase-like</fullName>
    </submittedName>
</protein>
<dbReference type="SUPFAM" id="SSF56784">
    <property type="entry name" value="HAD-like"/>
    <property type="match status" value="1"/>
</dbReference>
<dbReference type="InterPro" id="IPR006385">
    <property type="entry name" value="HAD_hydro_SerB1"/>
</dbReference>
<organism evidence="4 5">
    <name type="scientific">Azospirillum baldaniorum</name>
    <dbReference type="NCBI Taxonomy" id="1064539"/>
    <lineage>
        <taxon>Bacteria</taxon>
        <taxon>Pseudomonadati</taxon>
        <taxon>Pseudomonadota</taxon>
        <taxon>Alphaproteobacteria</taxon>
        <taxon>Rhodospirillales</taxon>
        <taxon>Azospirillaceae</taxon>
        <taxon>Azospirillum</taxon>
    </lineage>
</organism>
<dbReference type="InterPro" id="IPR036412">
    <property type="entry name" value="HAD-like_sf"/>
</dbReference>
<reference evidence="4 5" key="1">
    <citation type="journal article" date="2011" name="PLoS Genet.">
        <title>Azospirillum genomes reveal transition of bacteria from aquatic to terrestrial environments.</title>
        <authorList>
            <person name="Wisniewski-Dye F."/>
            <person name="Borziak K."/>
            <person name="Khalsa-Moyers G."/>
            <person name="Alexandre G."/>
            <person name="Sukharnikov L.O."/>
            <person name="Wuichet K."/>
            <person name="Hurst G.B."/>
            <person name="McDonald W.H."/>
            <person name="Robertson J.S."/>
            <person name="Barbe V."/>
            <person name="Calteau A."/>
            <person name="Rouy Z."/>
            <person name="Mangenot S."/>
            <person name="Prigent-Combaret C."/>
            <person name="Normand P."/>
            <person name="Boyer M."/>
            <person name="Siguier P."/>
            <person name="Dessaux Y."/>
            <person name="Elmerich C."/>
            <person name="Condemine G."/>
            <person name="Krishnen G."/>
            <person name="Kennedy I."/>
            <person name="Paterson A.H."/>
            <person name="Gonzalez V."/>
            <person name="Mavingui P."/>
            <person name="Zhulin I.B."/>
        </authorList>
    </citation>
    <scope>NUCLEOTIDE SEQUENCE [LARGE SCALE GENOMIC DNA]</scope>
    <source>
        <strain evidence="4 5">Sp245</strain>
    </source>
</reference>
<dbReference type="EMBL" id="HE577327">
    <property type="protein sequence ID" value="CCC97560.1"/>
    <property type="molecule type" value="Genomic_DNA"/>
</dbReference>
<dbReference type="Pfam" id="PF12710">
    <property type="entry name" value="HAD"/>
    <property type="match status" value="1"/>
</dbReference>
<proteinExistence type="predicted"/>
<name>A0A9P1JQ04_9PROT</name>
<dbReference type="Gene3D" id="3.40.50.1000">
    <property type="entry name" value="HAD superfamily/HAD-like"/>
    <property type="match status" value="1"/>
</dbReference>
<dbReference type="PANTHER" id="PTHR43344">
    <property type="entry name" value="PHOSPHOSERINE PHOSPHATASE"/>
    <property type="match status" value="1"/>
</dbReference>
<evidence type="ECO:0000256" key="1">
    <source>
        <dbReference type="ARBA" id="ARBA00022723"/>
    </source>
</evidence>
<keyword evidence="2" id="KW-0378">Hydrolase</keyword>
<dbReference type="NCBIfam" id="TIGR01490">
    <property type="entry name" value="HAD-SF-IB-hyp1"/>
    <property type="match status" value="1"/>
</dbReference>
<dbReference type="InterPro" id="IPR050582">
    <property type="entry name" value="HAD-like_SerB"/>
</dbReference>
<dbReference type="CDD" id="cd02612">
    <property type="entry name" value="HAD_PGPPase"/>
    <property type="match status" value="1"/>
</dbReference>
<sequence>MTMDPAMPNDMRTPSIVADKPALDASGKRFAFFDVDETVIRFKSMFVFANHYYNRTGPLPGVIGPLRHRAFMARMNGYLRAGRSREFINMAYYREFAGRSQAAVQRLVRDWFRELRESGQDIYFPAVLEVIRRHQAANTRVVLVSGSFTELLEPIAEELNVFKVLATRLKVENGRYTGAILPQQMIGAGKAAAVRLLLEDEGADRADSWAYGDHHSDIPMLSEVGHPTIVSRDPEMIRLAAERQWDVLDPLLT</sequence>
<dbReference type="PANTHER" id="PTHR43344:SF13">
    <property type="entry name" value="PHOSPHATASE RV3661-RELATED"/>
    <property type="match status" value="1"/>
</dbReference>
<dbReference type="Proteomes" id="UP000007319">
    <property type="component" value="Chromosome"/>
</dbReference>
<dbReference type="Gene3D" id="1.20.1440.100">
    <property type="entry name" value="SG protein - dephosphorylation function"/>
    <property type="match status" value="1"/>
</dbReference>
<dbReference type="InterPro" id="IPR023214">
    <property type="entry name" value="HAD_sf"/>
</dbReference>
<accession>A0A9P1JQ04</accession>
<evidence type="ECO:0000313" key="4">
    <source>
        <dbReference type="EMBL" id="CCC97560.1"/>
    </source>
</evidence>
<gene>
    <name evidence="4" type="ORF">AZOBR_70196</name>
</gene>
<evidence type="ECO:0000313" key="5">
    <source>
        <dbReference type="Proteomes" id="UP000007319"/>
    </source>
</evidence>
<dbReference type="GO" id="GO:0016787">
    <property type="term" value="F:hydrolase activity"/>
    <property type="evidence" value="ECO:0007669"/>
    <property type="project" value="UniProtKB-KW"/>
</dbReference>
<dbReference type="AlphaFoldDB" id="A0A9P1JQ04"/>
<dbReference type="GO" id="GO:0046872">
    <property type="term" value="F:metal ion binding"/>
    <property type="evidence" value="ECO:0007669"/>
    <property type="project" value="UniProtKB-KW"/>
</dbReference>
<keyword evidence="3" id="KW-0460">Magnesium</keyword>